<sequence length="158" mass="17367">MAAGRPSKPTHLKKLGGTLQPSRTNPLEPVPDVALGLPPEWLTPMAKEYWQEIGGLLLQMKLISYGDTAAMSLLCDVLAQWVSVRVTIAKRGRVYELLTPGGKVFRARPEVAMEADLWRRAKTMLTEFGLTPASRSKVSALVVKDEKDPLAALMEEAQ</sequence>
<dbReference type="Pfam" id="PF05119">
    <property type="entry name" value="Terminase_4"/>
    <property type="match status" value="1"/>
</dbReference>
<dbReference type="InterPro" id="IPR006448">
    <property type="entry name" value="Phage_term_ssu_P27"/>
</dbReference>
<dbReference type="AlphaFoldDB" id="A0A7K1TKN3"/>
<accession>A0A7K1TKN3</accession>
<name>A0A7K1TKN3_9BACT</name>
<evidence type="ECO:0000313" key="3">
    <source>
        <dbReference type="Proteomes" id="UP000441336"/>
    </source>
</evidence>
<dbReference type="NCBIfam" id="TIGR01558">
    <property type="entry name" value="sm_term_P27"/>
    <property type="match status" value="1"/>
</dbReference>
<proteinExistence type="predicted"/>
<dbReference type="Proteomes" id="UP000441336">
    <property type="component" value="Unassembled WGS sequence"/>
</dbReference>
<evidence type="ECO:0000256" key="1">
    <source>
        <dbReference type="SAM" id="MobiDB-lite"/>
    </source>
</evidence>
<reference evidence="2 3" key="1">
    <citation type="submission" date="2019-12" db="EMBL/GenBank/DDBJ databases">
        <title>Hymenobacter sp. HMF4947 Genome sequencing and assembly.</title>
        <authorList>
            <person name="Kang H."/>
            <person name="Cha I."/>
            <person name="Kim H."/>
            <person name="Joh K."/>
        </authorList>
    </citation>
    <scope>NUCLEOTIDE SEQUENCE [LARGE SCALE GENOMIC DNA]</scope>
    <source>
        <strain evidence="2 3">HMF4947</strain>
    </source>
</reference>
<protein>
    <submittedName>
        <fullName evidence="2">Phage terminase small subunit P27 family</fullName>
    </submittedName>
</protein>
<organism evidence="2 3">
    <name type="scientific">Hymenobacter ginkgonis</name>
    <dbReference type="NCBI Taxonomy" id="2682976"/>
    <lineage>
        <taxon>Bacteria</taxon>
        <taxon>Pseudomonadati</taxon>
        <taxon>Bacteroidota</taxon>
        <taxon>Cytophagia</taxon>
        <taxon>Cytophagales</taxon>
        <taxon>Hymenobacteraceae</taxon>
        <taxon>Hymenobacter</taxon>
    </lineage>
</organism>
<dbReference type="EMBL" id="WQKZ01000008">
    <property type="protein sequence ID" value="MVN78932.1"/>
    <property type="molecule type" value="Genomic_DNA"/>
</dbReference>
<keyword evidence="3" id="KW-1185">Reference proteome</keyword>
<comment type="caution">
    <text evidence="2">The sequence shown here is derived from an EMBL/GenBank/DDBJ whole genome shotgun (WGS) entry which is preliminary data.</text>
</comment>
<dbReference type="RefSeq" id="WP_157569558.1">
    <property type="nucleotide sequence ID" value="NZ_WQKZ01000008.1"/>
</dbReference>
<evidence type="ECO:0000313" key="2">
    <source>
        <dbReference type="EMBL" id="MVN78932.1"/>
    </source>
</evidence>
<gene>
    <name evidence="2" type="ORF">GO988_21595</name>
</gene>
<feature type="region of interest" description="Disordered" evidence="1">
    <location>
        <begin position="1"/>
        <end position="27"/>
    </location>
</feature>